<dbReference type="EMBL" id="GAKP01013784">
    <property type="protein sequence ID" value="JAC45168.1"/>
    <property type="molecule type" value="Transcribed_RNA"/>
</dbReference>
<dbReference type="GO" id="GO:0004674">
    <property type="term" value="F:protein serine/threonine kinase activity"/>
    <property type="evidence" value="ECO:0007669"/>
    <property type="project" value="UniProtKB-KW"/>
</dbReference>
<dbReference type="Gene3D" id="3.10.20.90">
    <property type="entry name" value="Phosphatidylinositol 3-kinase Catalytic Subunit, Chain A, domain 1"/>
    <property type="match status" value="1"/>
</dbReference>
<evidence type="ECO:0000313" key="10">
    <source>
        <dbReference type="EMBL" id="JAC45168.1"/>
    </source>
</evidence>
<keyword evidence="5 10" id="KW-0418">Kinase</keyword>
<proteinExistence type="predicted"/>
<dbReference type="EC" id="2.7.11.1" evidence="1"/>
<evidence type="ECO:0000256" key="1">
    <source>
        <dbReference type="ARBA" id="ARBA00012513"/>
    </source>
</evidence>
<keyword evidence="6" id="KW-0067">ATP-binding</keyword>
<keyword evidence="3" id="KW-0808">Transferase</keyword>
<name>A0A034VUG8_BACDO</name>
<evidence type="ECO:0000256" key="6">
    <source>
        <dbReference type="ARBA" id="ARBA00022840"/>
    </source>
</evidence>
<evidence type="ECO:0000259" key="9">
    <source>
        <dbReference type="Pfam" id="PF12202"/>
    </source>
</evidence>
<comment type="catalytic activity">
    <reaction evidence="7">
        <text>L-threonyl-[protein] + ATP = O-phospho-L-threonyl-[protein] + ADP + H(+)</text>
        <dbReference type="Rhea" id="RHEA:46608"/>
        <dbReference type="Rhea" id="RHEA-COMP:11060"/>
        <dbReference type="Rhea" id="RHEA-COMP:11605"/>
        <dbReference type="ChEBI" id="CHEBI:15378"/>
        <dbReference type="ChEBI" id="CHEBI:30013"/>
        <dbReference type="ChEBI" id="CHEBI:30616"/>
        <dbReference type="ChEBI" id="CHEBI:61977"/>
        <dbReference type="ChEBI" id="CHEBI:456216"/>
        <dbReference type="EC" id="2.7.11.1"/>
    </reaction>
</comment>
<organism evidence="10">
    <name type="scientific">Bactrocera dorsalis</name>
    <name type="common">Oriental fruit fly</name>
    <name type="synonym">Dacus dorsalis</name>
    <dbReference type="NCBI Taxonomy" id="27457"/>
    <lineage>
        <taxon>Eukaryota</taxon>
        <taxon>Metazoa</taxon>
        <taxon>Ecdysozoa</taxon>
        <taxon>Arthropoda</taxon>
        <taxon>Hexapoda</taxon>
        <taxon>Insecta</taxon>
        <taxon>Pterygota</taxon>
        <taxon>Neoptera</taxon>
        <taxon>Endopterygota</taxon>
        <taxon>Diptera</taxon>
        <taxon>Brachycera</taxon>
        <taxon>Muscomorpha</taxon>
        <taxon>Tephritoidea</taxon>
        <taxon>Tephritidae</taxon>
        <taxon>Bactrocera</taxon>
        <taxon>Bactrocera</taxon>
    </lineage>
</organism>
<evidence type="ECO:0000256" key="3">
    <source>
        <dbReference type="ARBA" id="ARBA00022679"/>
    </source>
</evidence>
<keyword evidence="2" id="KW-0723">Serine/threonine-protein kinase</keyword>
<evidence type="ECO:0000256" key="4">
    <source>
        <dbReference type="ARBA" id="ARBA00022741"/>
    </source>
</evidence>
<reference evidence="10" key="1">
    <citation type="journal article" date="2014" name="BMC Genomics">
        <title>Characterizing the developmental transcriptome of the oriental fruit fly, Bactrocera dorsalis (Diptera: Tephritidae) through comparative genomic analysis with Drosophila melanogaster utilizing modENCODE datasets.</title>
        <authorList>
            <person name="Geib S.M."/>
            <person name="Calla B."/>
            <person name="Hall B."/>
            <person name="Hou S."/>
            <person name="Manoukis N.C."/>
        </authorList>
    </citation>
    <scope>NUCLEOTIDE SEQUENCE</scope>
    <source>
        <strain evidence="10">Punador</strain>
    </source>
</reference>
<dbReference type="Pfam" id="PF12202">
    <property type="entry name" value="OSR1_C"/>
    <property type="match status" value="1"/>
</dbReference>
<sequence length="116" mass="12659">MTGVAQMPMPSTVTDVGEAPPVNLVLRMRNQRRELHDIRFEFAVGKDSAEGIAMELVDAGLVDALDTQPMAVHLQQLIEQRAALKTITFQLNSGVQPGEVLDDRSLVGYAQISITD</sequence>
<gene>
    <name evidence="10" type="primary">STK39</name>
</gene>
<feature type="domain" description="Serine/threonine-protein kinase OSR1/WNK CCT" evidence="9">
    <location>
        <begin position="22"/>
        <end position="79"/>
    </location>
</feature>
<evidence type="ECO:0000256" key="7">
    <source>
        <dbReference type="ARBA" id="ARBA00047899"/>
    </source>
</evidence>
<accession>A0A034VUG8</accession>
<comment type="catalytic activity">
    <reaction evidence="8">
        <text>L-seryl-[protein] + ATP = O-phospho-L-seryl-[protein] + ADP + H(+)</text>
        <dbReference type="Rhea" id="RHEA:17989"/>
        <dbReference type="Rhea" id="RHEA-COMP:9863"/>
        <dbReference type="Rhea" id="RHEA-COMP:11604"/>
        <dbReference type="ChEBI" id="CHEBI:15378"/>
        <dbReference type="ChEBI" id="CHEBI:29999"/>
        <dbReference type="ChEBI" id="CHEBI:30616"/>
        <dbReference type="ChEBI" id="CHEBI:83421"/>
        <dbReference type="ChEBI" id="CHEBI:456216"/>
        <dbReference type="EC" id="2.7.11.1"/>
    </reaction>
</comment>
<dbReference type="OrthoDB" id="8693905at2759"/>
<dbReference type="AlphaFoldDB" id="A0A034VUG8"/>
<dbReference type="EMBL" id="GAKP01013783">
    <property type="protein sequence ID" value="JAC45169.1"/>
    <property type="molecule type" value="Transcribed_RNA"/>
</dbReference>
<dbReference type="InterPro" id="IPR024678">
    <property type="entry name" value="Kinase_OSR1/WNK_CCT"/>
</dbReference>
<protein>
    <recommendedName>
        <fullName evidence="1">non-specific serine/threonine protein kinase</fullName>
        <ecNumber evidence="1">2.7.11.1</ecNumber>
    </recommendedName>
</protein>
<evidence type="ECO:0000256" key="8">
    <source>
        <dbReference type="ARBA" id="ARBA00048679"/>
    </source>
</evidence>
<dbReference type="GO" id="GO:0005524">
    <property type="term" value="F:ATP binding"/>
    <property type="evidence" value="ECO:0007669"/>
    <property type="project" value="UniProtKB-KW"/>
</dbReference>
<evidence type="ECO:0000256" key="5">
    <source>
        <dbReference type="ARBA" id="ARBA00022777"/>
    </source>
</evidence>
<keyword evidence="4" id="KW-0547">Nucleotide-binding</keyword>
<dbReference type="FunFam" id="3.10.20.90:FF:000043">
    <property type="entry name" value="serine/threonine-protein kinase OSR1 isoform X1"/>
    <property type="match status" value="1"/>
</dbReference>
<evidence type="ECO:0000256" key="2">
    <source>
        <dbReference type="ARBA" id="ARBA00022527"/>
    </source>
</evidence>